<proteinExistence type="predicted"/>
<accession>A0A6A6SY51</accession>
<evidence type="ECO:0000313" key="3">
    <source>
        <dbReference type="Proteomes" id="UP000799324"/>
    </source>
</evidence>
<dbReference type="AlphaFoldDB" id="A0A6A6SY51"/>
<dbReference type="EMBL" id="MU004412">
    <property type="protein sequence ID" value="KAF2651987.1"/>
    <property type="molecule type" value="Genomic_DNA"/>
</dbReference>
<gene>
    <name evidence="2" type="ORF">K491DRAFT_71892</name>
</gene>
<name>A0A6A6SY51_9PLEO</name>
<keyword evidence="3" id="KW-1185">Reference proteome</keyword>
<organism evidence="2 3">
    <name type="scientific">Lophiostoma macrostomum CBS 122681</name>
    <dbReference type="NCBI Taxonomy" id="1314788"/>
    <lineage>
        <taxon>Eukaryota</taxon>
        <taxon>Fungi</taxon>
        <taxon>Dikarya</taxon>
        <taxon>Ascomycota</taxon>
        <taxon>Pezizomycotina</taxon>
        <taxon>Dothideomycetes</taxon>
        <taxon>Pleosporomycetidae</taxon>
        <taxon>Pleosporales</taxon>
        <taxon>Lophiostomataceae</taxon>
        <taxon>Lophiostoma</taxon>
    </lineage>
</organism>
<feature type="region of interest" description="Disordered" evidence="1">
    <location>
        <begin position="1"/>
        <end position="27"/>
    </location>
</feature>
<dbReference type="Proteomes" id="UP000799324">
    <property type="component" value="Unassembled WGS sequence"/>
</dbReference>
<sequence length="168" mass="18587">MGVRPCTSARGSAASRITPHGHRTAPRTSRGRLIWRCLLPHADAARVAALILAPPPRPRVLRPVVLAVAVRWWRATHRAPSPRSALLRYASAALAGPRTRSSVLHKGDCRSSVAARLCPRAETHLDKLLWRSGKSSHQRHIRFWPRSHSGLPTTSFSARMTASDLNRQ</sequence>
<reference evidence="2" key="1">
    <citation type="journal article" date="2020" name="Stud. Mycol.">
        <title>101 Dothideomycetes genomes: a test case for predicting lifestyles and emergence of pathogens.</title>
        <authorList>
            <person name="Haridas S."/>
            <person name="Albert R."/>
            <person name="Binder M."/>
            <person name="Bloem J."/>
            <person name="Labutti K."/>
            <person name="Salamov A."/>
            <person name="Andreopoulos B."/>
            <person name="Baker S."/>
            <person name="Barry K."/>
            <person name="Bills G."/>
            <person name="Bluhm B."/>
            <person name="Cannon C."/>
            <person name="Castanera R."/>
            <person name="Culley D."/>
            <person name="Daum C."/>
            <person name="Ezra D."/>
            <person name="Gonzalez J."/>
            <person name="Henrissat B."/>
            <person name="Kuo A."/>
            <person name="Liang C."/>
            <person name="Lipzen A."/>
            <person name="Lutzoni F."/>
            <person name="Magnuson J."/>
            <person name="Mondo S."/>
            <person name="Nolan M."/>
            <person name="Ohm R."/>
            <person name="Pangilinan J."/>
            <person name="Park H.-J."/>
            <person name="Ramirez L."/>
            <person name="Alfaro M."/>
            <person name="Sun H."/>
            <person name="Tritt A."/>
            <person name="Yoshinaga Y."/>
            <person name="Zwiers L.-H."/>
            <person name="Turgeon B."/>
            <person name="Goodwin S."/>
            <person name="Spatafora J."/>
            <person name="Crous P."/>
            <person name="Grigoriev I."/>
        </authorList>
    </citation>
    <scope>NUCLEOTIDE SEQUENCE</scope>
    <source>
        <strain evidence="2">CBS 122681</strain>
    </source>
</reference>
<evidence type="ECO:0000313" key="2">
    <source>
        <dbReference type="EMBL" id="KAF2651987.1"/>
    </source>
</evidence>
<evidence type="ECO:0000256" key="1">
    <source>
        <dbReference type="SAM" id="MobiDB-lite"/>
    </source>
</evidence>
<protein>
    <submittedName>
        <fullName evidence="2">Uncharacterized protein</fullName>
    </submittedName>
</protein>